<keyword evidence="2" id="KW-1133">Transmembrane helix</keyword>
<dbReference type="GO" id="GO:0000136">
    <property type="term" value="C:mannan polymerase complex"/>
    <property type="evidence" value="ECO:0007669"/>
    <property type="project" value="TreeGrafter"/>
</dbReference>
<reference evidence="3" key="1">
    <citation type="submission" date="2021-03" db="EMBL/GenBank/DDBJ databases">
        <authorList>
            <person name="Tagirdzhanova G."/>
        </authorList>
    </citation>
    <scope>NUCLEOTIDE SEQUENCE</scope>
</reference>
<dbReference type="Gene3D" id="3.90.550.20">
    <property type="match status" value="1"/>
</dbReference>
<dbReference type="Pfam" id="PF04488">
    <property type="entry name" value="Gly_transf_sug"/>
    <property type="match status" value="1"/>
</dbReference>
<accession>A0A8H3ES96</accession>
<dbReference type="PANTHER" id="PTHR31834">
    <property type="entry name" value="INITIATION-SPECIFIC ALPHA-1,6-MANNOSYLTRANSFERASE"/>
    <property type="match status" value="1"/>
</dbReference>
<keyword evidence="2" id="KW-0812">Transmembrane</keyword>
<organism evidence="3 4">
    <name type="scientific">Imshaugia aleurites</name>
    <dbReference type="NCBI Taxonomy" id="172621"/>
    <lineage>
        <taxon>Eukaryota</taxon>
        <taxon>Fungi</taxon>
        <taxon>Dikarya</taxon>
        <taxon>Ascomycota</taxon>
        <taxon>Pezizomycotina</taxon>
        <taxon>Lecanoromycetes</taxon>
        <taxon>OSLEUM clade</taxon>
        <taxon>Lecanoromycetidae</taxon>
        <taxon>Lecanorales</taxon>
        <taxon>Lecanorineae</taxon>
        <taxon>Parmeliaceae</taxon>
        <taxon>Imshaugia</taxon>
    </lineage>
</organism>
<dbReference type="PANTHER" id="PTHR31834:SF8">
    <property type="entry name" value="TRANSFERASE, PUTATIVE (AFU_ORTHOLOGUE AFUA_6G14040)-RELATED"/>
    <property type="match status" value="1"/>
</dbReference>
<keyword evidence="4" id="KW-1185">Reference proteome</keyword>
<evidence type="ECO:0000256" key="2">
    <source>
        <dbReference type="SAM" id="Phobius"/>
    </source>
</evidence>
<comment type="caution">
    <text evidence="3">The sequence shown here is derived from an EMBL/GenBank/DDBJ whole genome shotgun (WGS) entry which is preliminary data.</text>
</comment>
<name>A0A8H3ES96_9LECA</name>
<comment type="similarity">
    <text evidence="1">Belongs to the glycosyltransferase 32 family.</text>
</comment>
<evidence type="ECO:0000313" key="3">
    <source>
        <dbReference type="EMBL" id="CAF9911791.1"/>
    </source>
</evidence>
<dbReference type="InterPro" id="IPR007577">
    <property type="entry name" value="GlycoTrfase_DXD_sugar-bd_CS"/>
</dbReference>
<gene>
    <name evidence="3" type="ORF">IMSHALPRED_010576</name>
</gene>
<keyword evidence="2" id="KW-0472">Membrane</keyword>
<dbReference type="InterPro" id="IPR039367">
    <property type="entry name" value="Och1-like"/>
</dbReference>
<dbReference type="SUPFAM" id="SSF53448">
    <property type="entry name" value="Nucleotide-diphospho-sugar transferases"/>
    <property type="match status" value="1"/>
</dbReference>
<dbReference type="Proteomes" id="UP000664534">
    <property type="component" value="Unassembled WGS sequence"/>
</dbReference>
<evidence type="ECO:0008006" key="5">
    <source>
        <dbReference type="Google" id="ProtNLM"/>
    </source>
</evidence>
<dbReference type="EMBL" id="CAJPDT010000009">
    <property type="protein sequence ID" value="CAF9911791.1"/>
    <property type="molecule type" value="Genomic_DNA"/>
</dbReference>
<dbReference type="InterPro" id="IPR029044">
    <property type="entry name" value="Nucleotide-diphossugar_trans"/>
</dbReference>
<evidence type="ECO:0000313" key="4">
    <source>
        <dbReference type="Proteomes" id="UP000664534"/>
    </source>
</evidence>
<dbReference type="OrthoDB" id="409543at2759"/>
<dbReference type="GO" id="GO:0006487">
    <property type="term" value="P:protein N-linked glycosylation"/>
    <property type="evidence" value="ECO:0007669"/>
    <property type="project" value="TreeGrafter"/>
</dbReference>
<proteinExistence type="inferred from homology"/>
<dbReference type="GO" id="GO:0000009">
    <property type="term" value="F:alpha-1,6-mannosyltransferase activity"/>
    <property type="evidence" value="ECO:0007669"/>
    <property type="project" value="InterPro"/>
</dbReference>
<evidence type="ECO:0000256" key="1">
    <source>
        <dbReference type="ARBA" id="ARBA00009003"/>
    </source>
</evidence>
<protein>
    <recommendedName>
        <fullName evidence="5">Initiation-specific alpha-1,6-mannosyltransferase</fullName>
    </recommendedName>
</protein>
<dbReference type="AlphaFoldDB" id="A0A8H3ES96"/>
<feature type="transmembrane region" description="Helical" evidence="2">
    <location>
        <begin position="26"/>
        <end position="43"/>
    </location>
</feature>
<sequence length="321" mass="36320">MGVGRILSVSRPQILSSTSVIRRRPLQCLVWLLFFILYIHYISRRPSLELTAPQKPPPLDDIPTKIWQVFFNYTSIDPYTDSMQTWIAKCQDYQYTLVSSVGANAFALKHYANRREILYPFFSLRNPVLRSHLFRYMLLESEGGIYSDLDIAALKPAKEWIPPHLKSRVRAIVGIEYDHGAGEASPGVDRPRLQFCQWTIAASRGHPLMSRVVADTVDALRALAIDNDTMVAEPRSSDEEVMRFNGQGVWTRAVLKTLSEATGTEVGWRNLTGMRESRVFGDVMVLPVGAFGMAPMGRMREGRGRDGEAQALVRRVEQMTD</sequence>